<gene>
    <name evidence="2" type="ORF">GCM10009827_062150</name>
</gene>
<protein>
    <recommendedName>
        <fullName evidence="1">NAD-dependent epimerase/dehydratase domain-containing protein</fullName>
    </recommendedName>
</protein>
<reference evidence="2 3" key="1">
    <citation type="journal article" date="2019" name="Int. J. Syst. Evol. Microbiol.">
        <title>The Global Catalogue of Microorganisms (GCM) 10K type strain sequencing project: providing services to taxonomists for standard genome sequencing and annotation.</title>
        <authorList>
            <consortium name="The Broad Institute Genomics Platform"/>
            <consortium name="The Broad Institute Genome Sequencing Center for Infectious Disease"/>
            <person name="Wu L."/>
            <person name="Ma J."/>
        </authorList>
    </citation>
    <scope>NUCLEOTIDE SEQUENCE [LARGE SCALE GENOMIC DNA]</scope>
    <source>
        <strain evidence="2 3">JCM 15933</strain>
    </source>
</reference>
<dbReference type="Proteomes" id="UP001501470">
    <property type="component" value="Unassembled WGS sequence"/>
</dbReference>
<keyword evidence="3" id="KW-1185">Reference proteome</keyword>
<dbReference type="PANTHER" id="PTHR43245:SF58">
    <property type="entry name" value="BLL5923 PROTEIN"/>
    <property type="match status" value="1"/>
</dbReference>
<comment type="caution">
    <text evidence="2">The sequence shown here is derived from an EMBL/GenBank/DDBJ whole genome shotgun (WGS) entry which is preliminary data.</text>
</comment>
<sequence>MRVAVTGASGYLGSRICKRLAGVGRVVRLGRSAPAERFTLAGGADDGIFRDNSVTALVHCAWDFSLHTRADLVARNVRGSIRLMEQARAEGAQTIVFISTISAFPGCRSDYGRAKLAVEDAAHRLGALVVRPGLVFGDQPGGVVGALNTMVRRLPVVPLIGNGRQVLYPAHEDDVAALIRRLVVRPALAAPGEPVIAAHERGWTLRQVLLELAARQRRRVAVVPVPWRSVWLPLKAAEVVGLRVPFRSDSVVSVLNQDPSPDFAPTRSVGVPFRDFARSTTSGESFHVR</sequence>
<dbReference type="EMBL" id="BAAAQD010000013">
    <property type="protein sequence ID" value="GAA1535433.1"/>
    <property type="molecule type" value="Genomic_DNA"/>
</dbReference>
<evidence type="ECO:0000313" key="2">
    <source>
        <dbReference type="EMBL" id="GAA1535433.1"/>
    </source>
</evidence>
<dbReference type="InterPro" id="IPR001509">
    <property type="entry name" value="Epimerase_deHydtase"/>
</dbReference>
<dbReference type="RefSeq" id="WP_344505869.1">
    <property type="nucleotide sequence ID" value="NZ_BAAAQD010000013.1"/>
</dbReference>
<evidence type="ECO:0000313" key="3">
    <source>
        <dbReference type="Proteomes" id="UP001501470"/>
    </source>
</evidence>
<dbReference type="SUPFAM" id="SSF51735">
    <property type="entry name" value="NAD(P)-binding Rossmann-fold domains"/>
    <property type="match status" value="1"/>
</dbReference>
<dbReference type="InterPro" id="IPR050177">
    <property type="entry name" value="Lipid_A_modif_metabolic_enz"/>
</dbReference>
<evidence type="ECO:0000259" key="1">
    <source>
        <dbReference type="Pfam" id="PF01370"/>
    </source>
</evidence>
<feature type="domain" description="NAD-dependent epimerase/dehydratase" evidence="1">
    <location>
        <begin position="3"/>
        <end position="192"/>
    </location>
</feature>
<name>A0ABN2B7B1_9ACTN</name>
<proteinExistence type="predicted"/>
<dbReference type="Gene3D" id="3.40.50.720">
    <property type="entry name" value="NAD(P)-binding Rossmann-like Domain"/>
    <property type="match status" value="1"/>
</dbReference>
<dbReference type="Pfam" id="PF01370">
    <property type="entry name" value="Epimerase"/>
    <property type="match status" value="1"/>
</dbReference>
<dbReference type="PANTHER" id="PTHR43245">
    <property type="entry name" value="BIFUNCTIONAL POLYMYXIN RESISTANCE PROTEIN ARNA"/>
    <property type="match status" value="1"/>
</dbReference>
<organism evidence="2 3">
    <name type="scientific">Dactylosporangium maewongense</name>
    <dbReference type="NCBI Taxonomy" id="634393"/>
    <lineage>
        <taxon>Bacteria</taxon>
        <taxon>Bacillati</taxon>
        <taxon>Actinomycetota</taxon>
        <taxon>Actinomycetes</taxon>
        <taxon>Micromonosporales</taxon>
        <taxon>Micromonosporaceae</taxon>
        <taxon>Dactylosporangium</taxon>
    </lineage>
</organism>
<dbReference type="InterPro" id="IPR036291">
    <property type="entry name" value="NAD(P)-bd_dom_sf"/>
</dbReference>
<accession>A0ABN2B7B1</accession>